<dbReference type="NCBIfam" id="TIGR01200">
    <property type="entry name" value="GLPGLI"/>
    <property type="match status" value="1"/>
</dbReference>
<keyword evidence="1" id="KW-0732">Signal</keyword>
<evidence type="ECO:0000313" key="2">
    <source>
        <dbReference type="EMBL" id="QDO93096.1"/>
    </source>
</evidence>
<gene>
    <name evidence="2" type="ORF">FNB79_03595</name>
</gene>
<reference evidence="2 3" key="1">
    <citation type="submission" date="2019-07" db="EMBL/GenBank/DDBJ databases">
        <title>Genome sequencing for Formosa sp. PS13.</title>
        <authorList>
            <person name="Park S.-J."/>
        </authorList>
    </citation>
    <scope>NUCLEOTIDE SEQUENCE [LARGE SCALE GENOMIC DNA]</scope>
    <source>
        <strain evidence="2 3">PS13</strain>
    </source>
</reference>
<feature type="signal peptide" evidence="1">
    <location>
        <begin position="1"/>
        <end position="18"/>
    </location>
</feature>
<accession>A0A516GNJ3</accession>
<dbReference type="EMBL" id="CP041637">
    <property type="protein sequence ID" value="QDO93096.1"/>
    <property type="molecule type" value="Genomic_DNA"/>
</dbReference>
<protein>
    <submittedName>
        <fullName evidence="2">GLPGLI family protein</fullName>
    </submittedName>
</protein>
<keyword evidence="3" id="KW-1185">Reference proteome</keyword>
<dbReference type="AlphaFoldDB" id="A0A516GNJ3"/>
<dbReference type="Pfam" id="PF09697">
    <property type="entry name" value="Porph_ging"/>
    <property type="match status" value="1"/>
</dbReference>
<dbReference type="InterPro" id="IPR005901">
    <property type="entry name" value="GLPGLI"/>
</dbReference>
<dbReference type="KEGG" id="fop:FNB79_03595"/>
<feature type="chain" id="PRO_5022080510" evidence="1">
    <location>
        <begin position="19"/>
        <end position="261"/>
    </location>
</feature>
<evidence type="ECO:0000313" key="3">
    <source>
        <dbReference type="Proteomes" id="UP000319209"/>
    </source>
</evidence>
<dbReference type="Proteomes" id="UP000319209">
    <property type="component" value="Chromosome"/>
</dbReference>
<evidence type="ECO:0000256" key="1">
    <source>
        <dbReference type="SAM" id="SignalP"/>
    </source>
</evidence>
<proteinExistence type="predicted"/>
<sequence>MKNIITYVFLLISSLVLAQNKAMQGTVVYSLKLNIDYPAQNTGTLYFSDTRSCYVAGEYTSSHSSGTKVIDYDLDKDDDQTKYYVNTKDKTLHTQESVDSETYLIFETLPKISWDISFKDQDTILGQLCNKAVGEFRGRRYIAWFAMDIPVRYGPWKLQGLPGLILKIKDTASKVDFLAISLNLENTGKLTNDLQLPTTNIKPIQLKPFIDLKRASEEEFVNRIIASMPRDRKVTRKHIEKKGDGMERIFEWEEENETESN</sequence>
<name>A0A516GNJ3_9FLAO</name>
<organism evidence="2 3">
    <name type="scientific">Formosa sediminum</name>
    <dbReference type="NCBI Taxonomy" id="2594004"/>
    <lineage>
        <taxon>Bacteria</taxon>
        <taxon>Pseudomonadati</taxon>
        <taxon>Bacteroidota</taxon>
        <taxon>Flavobacteriia</taxon>
        <taxon>Flavobacteriales</taxon>
        <taxon>Flavobacteriaceae</taxon>
        <taxon>Formosa</taxon>
    </lineage>
</organism>
<dbReference type="OrthoDB" id="1440774at2"/>
<dbReference type="RefSeq" id="WP_143380002.1">
    <property type="nucleotide sequence ID" value="NZ_CP041637.1"/>
</dbReference>